<evidence type="ECO:0000259" key="6">
    <source>
        <dbReference type="Pfam" id="PF17177"/>
    </source>
</evidence>
<name>A0A367KNB1_RHIST</name>
<dbReference type="AlphaFoldDB" id="A0A367KNB1"/>
<feature type="repeat" description="PPR" evidence="5">
    <location>
        <begin position="560"/>
        <end position="594"/>
    </location>
</feature>
<evidence type="ECO:0000256" key="4">
    <source>
        <dbReference type="ARBA" id="ARBA00044511"/>
    </source>
</evidence>
<comment type="caution">
    <text evidence="7">The sequence shown here is derived from an EMBL/GenBank/DDBJ whole genome shotgun (WGS) entry which is preliminary data.</text>
</comment>
<dbReference type="InterPro" id="IPR033443">
    <property type="entry name" value="PROP1-like_PPR_dom"/>
</dbReference>
<comment type="similarity">
    <text evidence="1">Belongs to the CCM1 family.</text>
</comment>
<gene>
    <name evidence="7" type="ORF">CU098_011601</name>
</gene>
<keyword evidence="2" id="KW-0677">Repeat</keyword>
<feature type="repeat" description="PPR" evidence="5">
    <location>
        <begin position="385"/>
        <end position="419"/>
    </location>
</feature>
<protein>
    <recommendedName>
        <fullName evidence="6">PROP1-like PPR domain-containing protein</fullName>
    </recommendedName>
</protein>
<dbReference type="EMBL" id="PJQM01000917">
    <property type="protein sequence ID" value="RCI03725.1"/>
    <property type="molecule type" value="Genomic_DNA"/>
</dbReference>
<dbReference type="InterPro" id="IPR011990">
    <property type="entry name" value="TPR-like_helical_dom_sf"/>
</dbReference>
<dbReference type="PANTHER" id="PTHR47447:SF17">
    <property type="entry name" value="OS12G0638900 PROTEIN"/>
    <property type="match status" value="1"/>
</dbReference>
<dbReference type="NCBIfam" id="TIGR00756">
    <property type="entry name" value="PPR"/>
    <property type="match status" value="3"/>
</dbReference>
<feature type="repeat" description="PPR" evidence="5">
    <location>
        <begin position="525"/>
        <end position="559"/>
    </location>
</feature>
<dbReference type="PROSITE" id="PS51375">
    <property type="entry name" value="PPR"/>
    <property type="match status" value="6"/>
</dbReference>
<evidence type="ECO:0000256" key="3">
    <source>
        <dbReference type="ARBA" id="ARBA00044493"/>
    </source>
</evidence>
<evidence type="ECO:0000256" key="1">
    <source>
        <dbReference type="ARBA" id="ARBA00006192"/>
    </source>
</evidence>
<evidence type="ECO:0000313" key="8">
    <source>
        <dbReference type="Proteomes" id="UP000253551"/>
    </source>
</evidence>
<keyword evidence="8" id="KW-1185">Reference proteome</keyword>
<feature type="repeat" description="PPR" evidence="5">
    <location>
        <begin position="350"/>
        <end position="384"/>
    </location>
</feature>
<comment type="subunit">
    <text evidence="4">Binds to mitochondrial small subunit 15S rRNA.</text>
</comment>
<accession>A0A367KNB1</accession>
<evidence type="ECO:0000313" key="7">
    <source>
        <dbReference type="EMBL" id="RCI03725.1"/>
    </source>
</evidence>
<organism evidence="7 8">
    <name type="scientific">Rhizopus stolonifer</name>
    <name type="common">Rhizopus nigricans</name>
    <dbReference type="NCBI Taxonomy" id="4846"/>
    <lineage>
        <taxon>Eukaryota</taxon>
        <taxon>Fungi</taxon>
        <taxon>Fungi incertae sedis</taxon>
        <taxon>Mucoromycota</taxon>
        <taxon>Mucoromycotina</taxon>
        <taxon>Mucoromycetes</taxon>
        <taxon>Mucorales</taxon>
        <taxon>Mucorineae</taxon>
        <taxon>Rhizopodaceae</taxon>
        <taxon>Rhizopus</taxon>
    </lineage>
</organism>
<proteinExistence type="inferred from homology"/>
<feature type="repeat" description="PPR" evidence="5">
    <location>
        <begin position="420"/>
        <end position="454"/>
    </location>
</feature>
<feature type="domain" description="PROP1-like PPR" evidence="6">
    <location>
        <begin position="362"/>
        <end position="513"/>
    </location>
</feature>
<comment type="function">
    <text evidence="3">Regulates mitochondrial small subunit maturation by controlling 15S rRNA 5'-end processing. Localizes to the 5' precursor of the 15S rRNA in a position that is subsequently occupied by mS47 in the mature yeast mtSSU. Uses structure and sequence-specific RNA recognition, binding to a single-stranded region of the precursor and specifically recognizing bases -6 to -1. The exchange of Ccm1 for mS47 is coupled to the irreversible removal of precursor rRNA that is accompanied by conformational changes of the mitoribosomal proteins uS5m and mS26. These conformational changes signal completion of 5'-end rRNA processing through protection of the mature 5'-end of the 15S rRNA and stabilization of mS47. The removal of the 5' precursor together with the dissociation of Ccm1 may be catalyzed by the 5'-3' exoribonuclease Pet127. Involved in the specific removal of group I introns in mitochondrial encoded transcripts.</text>
</comment>
<sequence length="651" mass="74850">MRKSTTHFRDVSRLLSTTVDNGKNSVIPTSCKRKTSLWEAFPQQNLCSTPFIPHFKRSLLNSRHMSSTSSAVLVDKSLSMPSLSHTTHRLPGSLFNMVDRLSLTDLDYAIQSRNADKAWAIFVTLTLRKDEFIPLTVCCSLYALLLFAKRMVGFTNKATKLRQRQISQLLDYVQQHSTKELFLSSVQELPISSHKQLARAMRTGDYVDVWQTFYRFHKESKKGGMDPLKLPRNTCLKLMLMVMKDKSLNKNQIKTRLQLIALHGAGTSEYDSRYVSAADIYRLAYICHGYQRNRQTTHGLIDEFVLGLTKKKQSIRADALDELIWRMLVYGDIEKAQQVLNTVRDKVDVNEMVFINMMNAYRKQKKYHESLRLFEQLLEAGKQPTVKAFNAVLQIFTAQGSVDRASYIFESMLQLNVEPDAATYTEMIRINANAGHMKHCVHYYTKMLQSNIPPNVYTYSALIEGACRKNDTRLILRWLHAMSAQDIQPNEVIMSSVLKSFAKQHMPEVVFEVAQQAAMTGIKTDAVLYTILLKMQAESTGIEGALKIHQDMLAESVEPNTFTYTTLIDICGKNYMPETAEKIFDLMKRSRRHKPNTVTYSVLIDAWLKAHRREKAESVLYDFLRQCKSDKTGRFWLDSRIQDRLRSRCCS</sequence>
<reference evidence="7 8" key="1">
    <citation type="journal article" date="2018" name="G3 (Bethesda)">
        <title>Phylogenetic and Phylogenomic Definition of Rhizopus Species.</title>
        <authorList>
            <person name="Gryganskyi A.P."/>
            <person name="Golan J."/>
            <person name="Dolatabadi S."/>
            <person name="Mondo S."/>
            <person name="Robb S."/>
            <person name="Idnurm A."/>
            <person name="Muszewska A."/>
            <person name="Steczkiewicz K."/>
            <person name="Masonjones S."/>
            <person name="Liao H.L."/>
            <person name="Gajdeczka M.T."/>
            <person name="Anike F."/>
            <person name="Vuek A."/>
            <person name="Anishchenko I.M."/>
            <person name="Voigt K."/>
            <person name="de Hoog G.S."/>
            <person name="Smith M.E."/>
            <person name="Heitman J."/>
            <person name="Vilgalys R."/>
            <person name="Stajich J.E."/>
        </authorList>
    </citation>
    <scope>NUCLEOTIDE SEQUENCE [LARGE SCALE GENOMIC DNA]</scope>
    <source>
        <strain evidence="7 8">LSU 92-RS-03</strain>
    </source>
</reference>
<dbReference type="Gene3D" id="1.25.40.10">
    <property type="entry name" value="Tetratricopeptide repeat domain"/>
    <property type="match status" value="3"/>
</dbReference>
<dbReference type="STRING" id="4846.A0A367KNB1"/>
<dbReference type="InterPro" id="IPR002885">
    <property type="entry name" value="PPR_rpt"/>
</dbReference>
<dbReference type="Pfam" id="PF13041">
    <property type="entry name" value="PPR_2"/>
    <property type="match status" value="1"/>
</dbReference>
<dbReference type="Pfam" id="PF17177">
    <property type="entry name" value="PPR_long"/>
    <property type="match status" value="1"/>
</dbReference>
<feature type="repeat" description="PPR" evidence="5">
    <location>
        <begin position="455"/>
        <end position="489"/>
    </location>
</feature>
<dbReference type="PANTHER" id="PTHR47447">
    <property type="entry name" value="OS03G0856100 PROTEIN"/>
    <property type="match status" value="1"/>
</dbReference>
<dbReference type="Proteomes" id="UP000253551">
    <property type="component" value="Unassembled WGS sequence"/>
</dbReference>
<dbReference type="OrthoDB" id="185373at2759"/>
<dbReference type="SUPFAM" id="SSF48452">
    <property type="entry name" value="TPR-like"/>
    <property type="match status" value="1"/>
</dbReference>
<evidence type="ECO:0000256" key="2">
    <source>
        <dbReference type="ARBA" id="ARBA00022737"/>
    </source>
</evidence>
<evidence type="ECO:0000256" key="5">
    <source>
        <dbReference type="PROSITE-ProRule" id="PRU00708"/>
    </source>
</evidence>